<sequence length="127" mass="14548">MENQSKYGENVPVITSKYTEEESFIATKITNVKQQSDNICDSDNISFAKLRMKHIHPRSRLFEATKESSNETGDYNDDESIDPSLVLGKKMGTPLTLKLLSKEKKAKRMNKQKQLIQDHQSKDNTKN</sequence>
<reference evidence="2" key="1">
    <citation type="journal article" date="2019" name="bioRxiv">
        <title>The Genome of the Zebra Mussel, Dreissena polymorpha: A Resource for Invasive Species Research.</title>
        <authorList>
            <person name="McCartney M.A."/>
            <person name="Auch B."/>
            <person name="Kono T."/>
            <person name="Mallez S."/>
            <person name="Zhang Y."/>
            <person name="Obille A."/>
            <person name="Becker A."/>
            <person name="Abrahante J.E."/>
            <person name="Garbe J."/>
            <person name="Badalamenti J.P."/>
            <person name="Herman A."/>
            <person name="Mangelson H."/>
            <person name="Liachko I."/>
            <person name="Sullivan S."/>
            <person name="Sone E.D."/>
            <person name="Koren S."/>
            <person name="Silverstein K.A.T."/>
            <person name="Beckman K.B."/>
            <person name="Gohl D.M."/>
        </authorList>
    </citation>
    <scope>NUCLEOTIDE SEQUENCE</scope>
    <source>
        <strain evidence="2">Duluth1</strain>
        <tissue evidence="2">Whole animal</tissue>
    </source>
</reference>
<evidence type="ECO:0000256" key="1">
    <source>
        <dbReference type="SAM" id="MobiDB-lite"/>
    </source>
</evidence>
<comment type="caution">
    <text evidence="2">The sequence shown here is derived from an EMBL/GenBank/DDBJ whole genome shotgun (WGS) entry which is preliminary data.</text>
</comment>
<accession>A0A9D4JP40</accession>
<dbReference type="Proteomes" id="UP000828390">
    <property type="component" value="Unassembled WGS sequence"/>
</dbReference>
<dbReference type="EMBL" id="JAIWYP010000006">
    <property type="protein sequence ID" value="KAH3814687.1"/>
    <property type="molecule type" value="Genomic_DNA"/>
</dbReference>
<feature type="region of interest" description="Disordered" evidence="1">
    <location>
        <begin position="61"/>
        <end position="80"/>
    </location>
</feature>
<keyword evidence="3" id="KW-1185">Reference proteome</keyword>
<evidence type="ECO:0000313" key="2">
    <source>
        <dbReference type="EMBL" id="KAH3814687.1"/>
    </source>
</evidence>
<reference evidence="2" key="2">
    <citation type="submission" date="2020-11" db="EMBL/GenBank/DDBJ databases">
        <authorList>
            <person name="McCartney M.A."/>
            <person name="Auch B."/>
            <person name="Kono T."/>
            <person name="Mallez S."/>
            <person name="Becker A."/>
            <person name="Gohl D.M."/>
            <person name="Silverstein K.A.T."/>
            <person name="Koren S."/>
            <person name="Bechman K.B."/>
            <person name="Herman A."/>
            <person name="Abrahante J.E."/>
            <person name="Garbe J."/>
        </authorList>
    </citation>
    <scope>NUCLEOTIDE SEQUENCE</scope>
    <source>
        <strain evidence="2">Duluth1</strain>
        <tissue evidence="2">Whole animal</tissue>
    </source>
</reference>
<dbReference type="AlphaFoldDB" id="A0A9D4JP40"/>
<organism evidence="2 3">
    <name type="scientific">Dreissena polymorpha</name>
    <name type="common">Zebra mussel</name>
    <name type="synonym">Mytilus polymorpha</name>
    <dbReference type="NCBI Taxonomy" id="45954"/>
    <lineage>
        <taxon>Eukaryota</taxon>
        <taxon>Metazoa</taxon>
        <taxon>Spiralia</taxon>
        <taxon>Lophotrochozoa</taxon>
        <taxon>Mollusca</taxon>
        <taxon>Bivalvia</taxon>
        <taxon>Autobranchia</taxon>
        <taxon>Heteroconchia</taxon>
        <taxon>Euheterodonta</taxon>
        <taxon>Imparidentia</taxon>
        <taxon>Neoheterodontei</taxon>
        <taxon>Myida</taxon>
        <taxon>Dreissenoidea</taxon>
        <taxon>Dreissenidae</taxon>
        <taxon>Dreissena</taxon>
    </lineage>
</organism>
<evidence type="ECO:0000313" key="3">
    <source>
        <dbReference type="Proteomes" id="UP000828390"/>
    </source>
</evidence>
<feature type="region of interest" description="Disordered" evidence="1">
    <location>
        <begin position="104"/>
        <end position="127"/>
    </location>
</feature>
<proteinExistence type="predicted"/>
<protein>
    <submittedName>
        <fullName evidence="2">Uncharacterized protein</fullName>
    </submittedName>
</protein>
<gene>
    <name evidence="2" type="ORF">DPMN_143193</name>
</gene>
<name>A0A9D4JP40_DREPO</name>